<feature type="non-terminal residue" evidence="1">
    <location>
        <position position="1"/>
    </location>
</feature>
<proteinExistence type="predicted"/>
<reference evidence="1" key="1">
    <citation type="submission" date="2021-06" db="EMBL/GenBank/DDBJ databases">
        <authorList>
            <person name="Kallberg Y."/>
            <person name="Tangrot J."/>
            <person name="Rosling A."/>
        </authorList>
    </citation>
    <scope>NUCLEOTIDE SEQUENCE</scope>
    <source>
        <strain evidence="1">28 12/20/2015</strain>
    </source>
</reference>
<comment type="caution">
    <text evidence="1">The sequence shown here is derived from an EMBL/GenBank/DDBJ whole genome shotgun (WGS) entry which is preliminary data.</text>
</comment>
<organism evidence="1 2">
    <name type="scientific">Cetraspora pellucida</name>
    <dbReference type="NCBI Taxonomy" id="1433469"/>
    <lineage>
        <taxon>Eukaryota</taxon>
        <taxon>Fungi</taxon>
        <taxon>Fungi incertae sedis</taxon>
        <taxon>Mucoromycota</taxon>
        <taxon>Glomeromycotina</taxon>
        <taxon>Glomeromycetes</taxon>
        <taxon>Diversisporales</taxon>
        <taxon>Gigasporaceae</taxon>
        <taxon>Cetraspora</taxon>
    </lineage>
</organism>
<dbReference type="Proteomes" id="UP000789366">
    <property type="component" value="Unassembled WGS sequence"/>
</dbReference>
<keyword evidence="2" id="KW-1185">Reference proteome</keyword>
<sequence>ISASSTINTNVSTSYSLSDQILGPVTHEDVTLNSSMMLAMTNSLLSRVASSVSVPKA</sequence>
<dbReference type="EMBL" id="CAJVPW010071117">
    <property type="protein sequence ID" value="CAG8793070.1"/>
    <property type="molecule type" value="Genomic_DNA"/>
</dbReference>
<gene>
    <name evidence="1" type="ORF">SPELUC_LOCUS17403</name>
</gene>
<protein>
    <submittedName>
        <fullName evidence="1">11225_t:CDS:1</fullName>
    </submittedName>
</protein>
<name>A0ACA9RH60_9GLOM</name>
<evidence type="ECO:0000313" key="1">
    <source>
        <dbReference type="EMBL" id="CAG8793070.1"/>
    </source>
</evidence>
<accession>A0ACA9RH60</accession>
<evidence type="ECO:0000313" key="2">
    <source>
        <dbReference type="Proteomes" id="UP000789366"/>
    </source>
</evidence>